<evidence type="ECO:0000256" key="6">
    <source>
        <dbReference type="ARBA" id="ARBA00023163"/>
    </source>
</evidence>
<evidence type="ECO:0000313" key="11">
    <source>
        <dbReference type="Proteomes" id="UP000554482"/>
    </source>
</evidence>
<evidence type="ECO:0000256" key="2">
    <source>
        <dbReference type="ARBA" id="ARBA00022771"/>
    </source>
</evidence>
<keyword evidence="3" id="KW-0862">Zinc</keyword>
<dbReference type="GO" id="GO:0003700">
    <property type="term" value="F:DNA-binding transcription factor activity"/>
    <property type="evidence" value="ECO:0007669"/>
    <property type="project" value="InterPro"/>
</dbReference>
<dbReference type="OrthoDB" id="1980322at2759"/>
<dbReference type="InterPro" id="IPR003851">
    <property type="entry name" value="Znf_Dof"/>
</dbReference>
<dbReference type="Proteomes" id="UP000554482">
    <property type="component" value="Unassembled WGS sequence"/>
</dbReference>
<dbReference type="EMBL" id="JABWDY010005862">
    <property type="protein sequence ID" value="KAF5204100.1"/>
    <property type="molecule type" value="Genomic_DNA"/>
</dbReference>
<dbReference type="AlphaFoldDB" id="A0A7J6X6A1"/>
<dbReference type="GO" id="GO:0003677">
    <property type="term" value="F:DNA binding"/>
    <property type="evidence" value="ECO:0007669"/>
    <property type="project" value="UniProtKB-KW"/>
</dbReference>
<name>A0A7J6X6A1_THATH</name>
<keyword evidence="6" id="KW-0804">Transcription</keyword>
<evidence type="ECO:0000256" key="8">
    <source>
        <dbReference type="SAM" id="MobiDB-lite"/>
    </source>
</evidence>
<keyword evidence="11" id="KW-1185">Reference proteome</keyword>
<dbReference type="GO" id="GO:0008270">
    <property type="term" value="F:zinc ion binding"/>
    <property type="evidence" value="ECO:0007669"/>
    <property type="project" value="UniProtKB-KW"/>
</dbReference>
<dbReference type="InterPro" id="IPR045174">
    <property type="entry name" value="Dof"/>
</dbReference>
<keyword evidence="2" id="KW-0863">Zinc-finger</keyword>
<reference evidence="10 11" key="1">
    <citation type="submission" date="2020-06" db="EMBL/GenBank/DDBJ databases">
        <title>Transcriptomic and genomic resources for Thalictrum thalictroides and T. hernandezii: Facilitating candidate gene discovery in an emerging model plant lineage.</title>
        <authorList>
            <person name="Arias T."/>
            <person name="Riano-Pachon D.M."/>
            <person name="Di Stilio V.S."/>
        </authorList>
    </citation>
    <scope>NUCLEOTIDE SEQUENCE [LARGE SCALE GENOMIC DNA]</scope>
    <source>
        <strain evidence="11">cv. WT478/WT964</strain>
        <tissue evidence="10">Leaves</tissue>
    </source>
</reference>
<evidence type="ECO:0000313" key="10">
    <source>
        <dbReference type="EMBL" id="KAF5204100.1"/>
    </source>
</evidence>
<evidence type="ECO:0000256" key="4">
    <source>
        <dbReference type="ARBA" id="ARBA00023015"/>
    </source>
</evidence>
<gene>
    <name evidence="10" type="ORF">FRX31_006312</name>
</gene>
<dbReference type="PANTHER" id="PTHR31992">
    <property type="entry name" value="DOF ZINC FINGER PROTEIN DOF1.4-RELATED"/>
    <property type="match status" value="1"/>
</dbReference>
<keyword evidence="1" id="KW-0479">Metal-binding</keyword>
<keyword evidence="7" id="KW-0539">Nucleus</keyword>
<dbReference type="Pfam" id="PF02701">
    <property type="entry name" value="Zn_ribbon_Dof"/>
    <property type="match status" value="1"/>
</dbReference>
<sequence>MEGKRQIEQQDMRAMENLQQFPPQQQLVEVQTHPPRRCSRCKGWETMFGYYNIFRDSQPRYRCKICSHYWSQGEVPRGKRKNNQHSEAASSSTNRVCKIPRSVGNVFPTSSSDVRINRQHDPLSRILAADGNASSNLSSSIRINEPRTLDVSVSGKVNRHLYPHGLCELPQQQQHFCNSQNFGWNGADNSVHQVSSVQQNPVPAVLPSITPSMLPLCFSNGNNASGLEAVSWDRNTMQNHNYIIEVQAQVTLLLRSTTVLQFQPSLYNIGSVSNPEAQLWSNNNNIAHQVTPFTHATTVPDSQQIFFNAGGASDAEENLLNNHNSDGVNGIPVNPFCWPDQPNF</sequence>
<organism evidence="10 11">
    <name type="scientific">Thalictrum thalictroides</name>
    <name type="common">Rue-anemone</name>
    <name type="synonym">Anemone thalictroides</name>
    <dbReference type="NCBI Taxonomy" id="46969"/>
    <lineage>
        <taxon>Eukaryota</taxon>
        <taxon>Viridiplantae</taxon>
        <taxon>Streptophyta</taxon>
        <taxon>Embryophyta</taxon>
        <taxon>Tracheophyta</taxon>
        <taxon>Spermatophyta</taxon>
        <taxon>Magnoliopsida</taxon>
        <taxon>Ranunculales</taxon>
        <taxon>Ranunculaceae</taxon>
        <taxon>Thalictroideae</taxon>
        <taxon>Thalictrum</taxon>
    </lineage>
</organism>
<accession>A0A7J6X6A1</accession>
<keyword evidence="4" id="KW-0805">Transcription regulation</keyword>
<evidence type="ECO:0000259" key="9">
    <source>
        <dbReference type="Pfam" id="PF02701"/>
    </source>
</evidence>
<protein>
    <recommendedName>
        <fullName evidence="9">Dof-type domain-containing protein</fullName>
    </recommendedName>
</protein>
<feature type="region of interest" description="Disordered" evidence="8">
    <location>
        <begin position="74"/>
        <end position="94"/>
    </location>
</feature>
<evidence type="ECO:0000256" key="3">
    <source>
        <dbReference type="ARBA" id="ARBA00022833"/>
    </source>
</evidence>
<keyword evidence="5" id="KW-0238">DNA-binding</keyword>
<feature type="compositionally biased region" description="Polar residues" evidence="8">
    <location>
        <begin position="85"/>
        <end position="94"/>
    </location>
</feature>
<evidence type="ECO:0000256" key="7">
    <source>
        <dbReference type="ARBA" id="ARBA00023242"/>
    </source>
</evidence>
<comment type="caution">
    <text evidence="10">The sequence shown here is derived from an EMBL/GenBank/DDBJ whole genome shotgun (WGS) entry which is preliminary data.</text>
</comment>
<proteinExistence type="predicted"/>
<evidence type="ECO:0000256" key="1">
    <source>
        <dbReference type="ARBA" id="ARBA00022723"/>
    </source>
</evidence>
<feature type="domain" description="Dof-type" evidence="9">
    <location>
        <begin position="36"/>
        <end position="75"/>
    </location>
</feature>
<evidence type="ECO:0000256" key="5">
    <source>
        <dbReference type="ARBA" id="ARBA00023125"/>
    </source>
</evidence>